<dbReference type="Pfam" id="PF00480">
    <property type="entry name" value="ROK"/>
    <property type="match status" value="1"/>
</dbReference>
<reference evidence="2 3" key="1">
    <citation type="submission" date="2020-03" db="EMBL/GenBank/DDBJ databases">
        <title>WGS of actinomycetes isolated from Thailand.</title>
        <authorList>
            <person name="Thawai C."/>
        </authorList>
    </citation>
    <scope>NUCLEOTIDE SEQUENCE [LARGE SCALE GENOMIC DNA]</scope>
    <source>
        <strain evidence="2 3">PLAI 1-29</strain>
    </source>
</reference>
<dbReference type="Proteomes" id="UP000695264">
    <property type="component" value="Unassembled WGS sequence"/>
</dbReference>
<dbReference type="SUPFAM" id="SSF53067">
    <property type="entry name" value="Actin-like ATPase domain"/>
    <property type="match status" value="1"/>
</dbReference>
<proteinExistence type="inferred from homology"/>
<dbReference type="Gene3D" id="3.30.420.40">
    <property type="match status" value="2"/>
</dbReference>
<dbReference type="InterPro" id="IPR000600">
    <property type="entry name" value="ROK"/>
</dbReference>
<dbReference type="PANTHER" id="PTHR18964">
    <property type="entry name" value="ROK (REPRESSOR, ORF, KINASE) FAMILY"/>
    <property type="match status" value="1"/>
</dbReference>
<name>A0ABX1BY76_9ACTN</name>
<evidence type="ECO:0000256" key="1">
    <source>
        <dbReference type="ARBA" id="ARBA00006479"/>
    </source>
</evidence>
<dbReference type="RefSeq" id="WP_168100873.1">
    <property type="nucleotide sequence ID" value="NZ_JAATEN010000004.1"/>
</dbReference>
<keyword evidence="3" id="KW-1185">Reference proteome</keyword>
<protein>
    <submittedName>
        <fullName evidence="2">ROK family protein</fullName>
    </submittedName>
</protein>
<evidence type="ECO:0000313" key="2">
    <source>
        <dbReference type="EMBL" id="NJQ00264.1"/>
    </source>
</evidence>
<evidence type="ECO:0000313" key="3">
    <source>
        <dbReference type="Proteomes" id="UP000695264"/>
    </source>
</evidence>
<comment type="caution">
    <text evidence="2">The sequence shown here is derived from an EMBL/GenBank/DDBJ whole genome shotgun (WGS) entry which is preliminary data.</text>
</comment>
<gene>
    <name evidence="2" type="ORF">HCK00_06875</name>
</gene>
<dbReference type="EMBL" id="JAATEN010000004">
    <property type="protein sequence ID" value="NJQ00264.1"/>
    <property type="molecule type" value="Genomic_DNA"/>
</dbReference>
<dbReference type="InterPro" id="IPR043129">
    <property type="entry name" value="ATPase_NBD"/>
</dbReference>
<sequence length="344" mass="36057">MDTTRPSITVFDIGGTHLRWADWSPERGLGQVRRSPSPSRTRRPDAAVDALQSALVRAVARPVPRGGVAGVSFGAALDHRTGTVYASAPLWGAHTQPFDLLAALRSARPDVRWHVVNDVTAALLHLAESRTAPDRCKILLTTISTGIACRSIDRRTGEIPLDGCGLQGEIGHLPASVVLDGLPVDLRCDCGEPGHVAAFSSGPGIRRLSGVMRDRAPGPWNASRIGARLASGTEFETALAEALDEDDPLATRLLDAATGPVADVLRVALCLDPQIGLAAFTGGVAAGLGDHYRDALLRHLDRSGLYLTSTRDPGWVRERIVVCGPGQADGLIGAGLAALAGEAA</sequence>
<accession>A0ABX1BY76</accession>
<dbReference type="PANTHER" id="PTHR18964:SF149">
    <property type="entry name" value="BIFUNCTIONAL UDP-N-ACETYLGLUCOSAMINE 2-EPIMERASE_N-ACETYLMANNOSAMINE KINASE"/>
    <property type="match status" value="1"/>
</dbReference>
<organism evidence="2 3">
    <name type="scientific">Streptomyces zingiberis</name>
    <dbReference type="NCBI Taxonomy" id="2053010"/>
    <lineage>
        <taxon>Bacteria</taxon>
        <taxon>Bacillati</taxon>
        <taxon>Actinomycetota</taxon>
        <taxon>Actinomycetes</taxon>
        <taxon>Kitasatosporales</taxon>
        <taxon>Streptomycetaceae</taxon>
        <taxon>Streptomyces</taxon>
    </lineage>
</organism>
<comment type="similarity">
    <text evidence="1">Belongs to the ROK (NagC/XylR) family.</text>
</comment>